<feature type="region of interest" description="Disordered" evidence="1">
    <location>
        <begin position="304"/>
        <end position="327"/>
    </location>
</feature>
<dbReference type="PANTHER" id="PTHR31827:SF1">
    <property type="entry name" value="EMB|CAB89363.1"/>
    <property type="match status" value="1"/>
</dbReference>
<keyword evidence="4" id="KW-1185">Reference proteome</keyword>
<dbReference type="PANTHER" id="PTHR31827">
    <property type="entry name" value="EMB|CAB89363.1"/>
    <property type="match status" value="1"/>
</dbReference>
<feature type="region of interest" description="Disordered" evidence="1">
    <location>
        <begin position="853"/>
        <end position="873"/>
    </location>
</feature>
<dbReference type="InterPro" id="IPR056866">
    <property type="entry name" value="Znf_WRKY19"/>
</dbReference>
<evidence type="ECO:0000313" key="4">
    <source>
        <dbReference type="Proteomes" id="UP000077202"/>
    </source>
</evidence>
<organism evidence="3 4">
    <name type="scientific">Marchantia polymorpha subsp. ruderalis</name>
    <dbReference type="NCBI Taxonomy" id="1480154"/>
    <lineage>
        <taxon>Eukaryota</taxon>
        <taxon>Viridiplantae</taxon>
        <taxon>Streptophyta</taxon>
        <taxon>Embryophyta</taxon>
        <taxon>Marchantiophyta</taxon>
        <taxon>Marchantiopsida</taxon>
        <taxon>Marchantiidae</taxon>
        <taxon>Marchantiales</taxon>
        <taxon>Marchantiaceae</taxon>
        <taxon>Marchantia</taxon>
    </lineage>
</organism>
<feature type="region of interest" description="Disordered" evidence="1">
    <location>
        <begin position="775"/>
        <end position="795"/>
    </location>
</feature>
<feature type="domain" description="WRKY19-like zinc finger" evidence="2">
    <location>
        <begin position="500"/>
        <end position="524"/>
    </location>
</feature>
<feature type="compositionally biased region" description="Low complexity" evidence="1">
    <location>
        <begin position="393"/>
        <end position="403"/>
    </location>
</feature>
<dbReference type="AlphaFoldDB" id="A0A176WCA0"/>
<feature type="domain" description="WRKY19-like zinc finger" evidence="2">
    <location>
        <begin position="653"/>
        <end position="677"/>
    </location>
</feature>
<accession>A0A176WCA0</accession>
<dbReference type="Proteomes" id="UP000077202">
    <property type="component" value="Unassembled WGS sequence"/>
</dbReference>
<dbReference type="Pfam" id="PF24906">
    <property type="entry name" value="Zf_WRKY19"/>
    <property type="match status" value="6"/>
</dbReference>
<feature type="region of interest" description="Disordered" evidence="1">
    <location>
        <begin position="168"/>
        <end position="226"/>
    </location>
</feature>
<feature type="region of interest" description="Disordered" evidence="1">
    <location>
        <begin position="387"/>
        <end position="406"/>
    </location>
</feature>
<proteinExistence type="predicted"/>
<feature type="domain" description="WRKY19-like zinc finger" evidence="2">
    <location>
        <begin position="678"/>
        <end position="702"/>
    </location>
</feature>
<gene>
    <name evidence="3" type="ORF">AXG93_2956s1250</name>
</gene>
<feature type="domain" description="WRKY19-like zinc finger" evidence="2">
    <location>
        <begin position="575"/>
        <end position="599"/>
    </location>
</feature>
<feature type="region of interest" description="Disordered" evidence="1">
    <location>
        <begin position="105"/>
        <end position="154"/>
    </location>
</feature>
<feature type="compositionally biased region" description="Low complexity" evidence="1">
    <location>
        <begin position="775"/>
        <end position="792"/>
    </location>
</feature>
<feature type="compositionally biased region" description="Basic and acidic residues" evidence="1">
    <location>
        <begin position="16"/>
        <end position="36"/>
    </location>
</feature>
<feature type="region of interest" description="Disordered" evidence="1">
    <location>
        <begin position="1"/>
        <end position="39"/>
    </location>
</feature>
<comment type="caution">
    <text evidence="3">The sequence shown here is derived from an EMBL/GenBank/DDBJ whole genome shotgun (WGS) entry which is preliminary data.</text>
</comment>
<sequence length="1047" mass="108438">MMRRALERASRKKRLVERAATECDRAAQEQGSREDSEVWQNDYCGSCERTGSRVLSRTSGKMIGGGVFWEENMVSAASREFLSLRRENGDSFGPFGGSRAAHSAAAAATQDALSKFKGSDPPYRCPSADSPTTTLSIGGDSMPPAGARIPDDQSRETLLQLKPWSVSADMPSRAHGAQQPQVSMDHSGGGEYTSQDNSSKGVKRKRTAGANRAGEQGSSDADEDREVEKGIVLCWGTLNKGRSTGESPAPVQFPSKHASAIESQVLLGLRQNDNCSGSSEDYSYQYGAATQDHGTLLRLGQTGAGESNASQRRFAPSKAPGVAVSGGEGVHLGLAPAGGTSSSEAPRFETTMDGVPVVDEGSSSARMSKTGGGFMPALLMGSQIRVNPSPLNHQQQQQQQQHQRISSSEIPIFQEDPGVSEQELSMSIRASTSGGTTSTSGASGLSDRANKVCKFRGCSKGARGASGLCIAHGGGRRCEKQGCNKGAEGRTVYCKAHGGGRRCQSLGCTKSAEGKTDFCIGHGGGRRCSHEGCDKAARGRSGLCIRHGGGKRCTHENCTKSAEGYSGLCISHGGGRRCHFPECSKGAQGSTLYCKAHGGGKRCMIQGCNKGAEGSTPLCKGHGGGKRCMHDGGGMCTKSVHGGTMYCVAHGGGKRCQVEGCSKSARGRTDFCVRHGGGKRCKVDQCGKSAQGSTDFCKAHGGGKRCQWGVEGSGFGEPGKEACDKFARGKTGLCAAHSAQVQDRRVHGGSGLGPGLTPGLFRGLVSSSGQSRCSSLGGGASSSSTSAMCNTSAREERTVHGNSMYSGLSGLNFSSMSRGAASSGSNISSVTNVGLSGPSSTAADVQQLLHSRAAHGSGASADATPAQGFGHSSLIPPQVLVPLSMQKKDSNASFSSRHMLGRPPRPPIHHMSDDAGVFNMGPCSLSLPEGRVYGGAVPEGRVHGGEVQGGGNGLAVPEGRVHGGGLMALLSRDVNASPSDGMDSVSLGMATSQSIDVRWGHHSGPADYGSSVLMDEPHRMPERRVVGGSLGSDVGQFLAARMNLNFS</sequence>
<feature type="region of interest" description="Disordered" evidence="1">
    <location>
        <begin position="888"/>
        <end position="907"/>
    </location>
</feature>
<feature type="domain" description="WRKY19-like zinc finger" evidence="2">
    <location>
        <begin position="525"/>
        <end position="549"/>
    </location>
</feature>
<evidence type="ECO:0000313" key="3">
    <source>
        <dbReference type="EMBL" id="OAE30273.1"/>
    </source>
</evidence>
<reference evidence="3" key="1">
    <citation type="submission" date="2016-03" db="EMBL/GenBank/DDBJ databases">
        <title>Mechanisms controlling the formation of the plant cell surface in tip-growing cells are functionally conserved among land plants.</title>
        <authorList>
            <person name="Honkanen S."/>
            <person name="Jones V.A."/>
            <person name="Morieri G."/>
            <person name="Champion C."/>
            <person name="Hetherington A.J."/>
            <person name="Kelly S."/>
            <person name="Saint-Marcoux D."/>
            <person name="Proust H."/>
            <person name="Prescott H."/>
            <person name="Dolan L."/>
        </authorList>
    </citation>
    <scope>NUCLEOTIDE SEQUENCE [LARGE SCALE GENOMIC DNA]</scope>
    <source>
        <tissue evidence="3">Whole gametophyte</tissue>
    </source>
</reference>
<feature type="compositionally biased region" description="Low complexity" evidence="1">
    <location>
        <begin position="853"/>
        <end position="863"/>
    </location>
</feature>
<feature type="domain" description="WRKY19-like zinc finger" evidence="2">
    <location>
        <begin position="550"/>
        <end position="574"/>
    </location>
</feature>
<evidence type="ECO:0000259" key="2">
    <source>
        <dbReference type="Pfam" id="PF24906"/>
    </source>
</evidence>
<evidence type="ECO:0000256" key="1">
    <source>
        <dbReference type="SAM" id="MobiDB-lite"/>
    </source>
</evidence>
<dbReference type="EMBL" id="LVLJ01001345">
    <property type="protein sequence ID" value="OAE30273.1"/>
    <property type="molecule type" value="Genomic_DNA"/>
</dbReference>
<name>A0A176WCA0_MARPO</name>
<protein>
    <recommendedName>
        <fullName evidence="2">WRKY19-like zinc finger domain-containing protein</fullName>
    </recommendedName>
</protein>